<dbReference type="PANTHER" id="PTHR28026:SF9">
    <property type="entry name" value="2-HYDROXY-PALMITIC ACID DIOXYGENASE MPO1"/>
    <property type="match status" value="1"/>
</dbReference>
<dbReference type="Pfam" id="PF06127">
    <property type="entry name" value="Mpo1-like"/>
    <property type="match status" value="1"/>
</dbReference>
<protein>
    <submittedName>
        <fullName evidence="2">DUF962 domain-containing protein</fullName>
    </submittedName>
</protein>
<accession>A0ABW8D7M3</accession>
<sequence>MKSFVEQAQFYATYHQNLTTRYTHFAGVPLIVVSLMILLGFIQIIIPGVFASNLAWFATIAILVYYFILNWQLALAITPILLFLLWIAQWFSADGPTTLGIWAFIITFVAGWGLQLYGHYIEGRKPAFMDNLSQLLIAPLFLVAELFFMAGYMKSLQVQVYGGAVEENKL</sequence>
<keyword evidence="3" id="KW-1185">Reference proteome</keyword>
<feature type="transmembrane region" description="Helical" evidence="1">
    <location>
        <begin position="25"/>
        <end position="44"/>
    </location>
</feature>
<dbReference type="PANTHER" id="PTHR28026">
    <property type="entry name" value="DUF962 DOMAIN PROTEIN (AFU_ORTHOLOGUE AFUA_8G05310)"/>
    <property type="match status" value="1"/>
</dbReference>
<organism evidence="2 3">
    <name type="scientific">Legionella lytica</name>
    <dbReference type="NCBI Taxonomy" id="96232"/>
    <lineage>
        <taxon>Bacteria</taxon>
        <taxon>Pseudomonadati</taxon>
        <taxon>Pseudomonadota</taxon>
        <taxon>Gammaproteobacteria</taxon>
        <taxon>Legionellales</taxon>
        <taxon>Legionellaceae</taxon>
        <taxon>Legionella</taxon>
    </lineage>
</organism>
<keyword evidence="1" id="KW-0472">Membrane</keyword>
<evidence type="ECO:0000313" key="3">
    <source>
        <dbReference type="Proteomes" id="UP001615550"/>
    </source>
</evidence>
<feature type="transmembrane region" description="Helical" evidence="1">
    <location>
        <begin position="132"/>
        <end position="153"/>
    </location>
</feature>
<name>A0ABW8D7M3_9GAMM</name>
<proteinExistence type="predicted"/>
<evidence type="ECO:0000256" key="1">
    <source>
        <dbReference type="SAM" id="Phobius"/>
    </source>
</evidence>
<dbReference type="Proteomes" id="UP001615550">
    <property type="component" value="Unassembled WGS sequence"/>
</dbReference>
<reference evidence="2 3" key="1">
    <citation type="submission" date="2024-08" db="EMBL/GenBank/DDBJ databases">
        <title>Draft Genome Sequence of Legionella lytica strain DSB2004, Isolated From a Fire Sprinkler System.</title>
        <authorList>
            <person name="Everhart A.D."/>
            <person name="Kidane D.T."/>
            <person name="Farone A.L."/>
            <person name="Farone M.B."/>
        </authorList>
    </citation>
    <scope>NUCLEOTIDE SEQUENCE [LARGE SCALE GENOMIC DNA]</scope>
    <source>
        <strain evidence="2 3">DSB2004</strain>
    </source>
</reference>
<feature type="transmembrane region" description="Helical" evidence="1">
    <location>
        <begin position="99"/>
        <end position="120"/>
    </location>
</feature>
<gene>
    <name evidence="2" type="ORF">ACD661_09100</name>
</gene>
<keyword evidence="1" id="KW-0812">Transmembrane</keyword>
<comment type="caution">
    <text evidence="2">The sequence shown here is derived from an EMBL/GenBank/DDBJ whole genome shotgun (WGS) entry which is preliminary data.</text>
</comment>
<dbReference type="RefSeq" id="WP_400187548.1">
    <property type="nucleotide sequence ID" value="NZ_JBGORX010000002.1"/>
</dbReference>
<dbReference type="InterPro" id="IPR009305">
    <property type="entry name" value="Mpo1-like"/>
</dbReference>
<feature type="transmembrane region" description="Helical" evidence="1">
    <location>
        <begin position="50"/>
        <end position="68"/>
    </location>
</feature>
<dbReference type="EMBL" id="JBGORX010000002">
    <property type="protein sequence ID" value="MFJ1268708.1"/>
    <property type="molecule type" value="Genomic_DNA"/>
</dbReference>
<keyword evidence="1" id="KW-1133">Transmembrane helix</keyword>
<evidence type="ECO:0000313" key="2">
    <source>
        <dbReference type="EMBL" id="MFJ1268708.1"/>
    </source>
</evidence>